<gene>
    <name evidence="2" type="ORF">ACFO5R_14970</name>
</gene>
<name>A0ABD5PSF2_9EURY</name>
<evidence type="ECO:0000313" key="3">
    <source>
        <dbReference type="Proteomes" id="UP001595898"/>
    </source>
</evidence>
<keyword evidence="3" id="KW-1185">Reference proteome</keyword>
<reference evidence="2 3" key="1">
    <citation type="journal article" date="2019" name="Int. J. Syst. Evol. Microbiol.">
        <title>The Global Catalogue of Microorganisms (GCM) 10K type strain sequencing project: providing services to taxonomists for standard genome sequencing and annotation.</title>
        <authorList>
            <consortium name="The Broad Institute Genomics Platform"/>
            <consortium name="The Broad Institute Genome Sequencing Center for Infectious Disease"/>
            <person name="Wu L."/>
            <person name="Ma J."/>
        </authorList>
    </citation>
    <scope>NUCLEOTIDE SEQUENCE [LARGE SCALE GENOMIC DNA]</scope>
    <source>
        <strain evidence="2 3">WLHS5</strain>
    </source>
</reference>
<evidence type="ECO:0000256" key="1">
    <source>
        <dbReference type="SAM" id="MobiDB-lite"/>
    </source>
</evidence>
<dbReference type="RefSeq" id="WP_382182285.1">
    <property type="nucleotide sequence ID" value="NZ_JALIQP010000002.1"/>
</dbReference>
<proteinExistence type="predicted"/>
<dbReference type="AlphaFoldDB" id="A0ABD5PSF2"/>
<protein>
    <submittedName>
        <fullName evidence="2">Uncharacterized protein</fullName>
    </submittedName>
</protein>
<dbReference type="EMBL" id="JBHSFA010000007">
    <property type="protein sequence ID" value="MFC4543230.1"/>
    <property type="molecule type" value="Genomic_DNA"/>
</dbReference>
<evidence type="ECO:0000313" key="2">
    <source>
        <dbReference type="EMBL" id="MFC4543230.1"/>
    </source>
</evidence>
<feature type="region of interest" description="Disordered" evidence="1">
    <location>
        <begin position="1"/>
        <end position="24"/>
    </location>
</feature>
<dbReference type="Proteomes" id="UP001595898">
    <property type="component" value="Unassembled WGS sequence"/>
</dbReference>
<organism evidence="2 3">
    <name type="scientific">Halosolutus amylolyticus</name>
    <dbReference type="NCBI Taxonomy" id="2932267"/>
    <lineage>
        <taxon>Archaea</taxon>
        <taxon>Methanobacteriati</taxon>
        <taxon>Methanobacteriota</taxon>
        <taxon>Stenosarchaea group</taxon>
        <taxon>Halobacteria</taxon>
        <taxon>Halobacteriales</taxon>
        <taxon>Natrialbaceae</taxon>
        <taxon>Halosolutus</taxon>
    </lineage>
</organism>
<accession>A0ABD5PSF2</accession>
<comment type="caution">
    <text evidence="2">The sequence shown here is derived from an EMBL/GenBank/DDBJ whole genome shotgun (WGS) entry which is preliminary data.</text>
</comment>
<sequence length="75" mass="8315">MSPSAPAKSRGVDEHGDDDEREQGRSVDLAERLLEVVALVVTLERVVAERILQRIVAEGVVERIVVAWVEAHDRS</sequence>